<dbReference type="EMBL" id="ACHA02000012">
    <property type="protein sequence ID" value="EFK56411.1"/>
    <property type="molecule type" value="Genomic_DNA"/>
</dbReference>
<name>D7VRL0_SPHSI</name>
<keyword evidence="8" id="KW-1185">Reference proteome</keyword>
<keyword evidence="3 5" id="KW-1133">Transmembrane helix</keyword>
<evidence type="ECO:0000256" key="4">
    <source>
        <dbReference type="ARBA" id="ARBA00023136"/>
    </source>
</evidence>
<keyword evidence="4 5" id="KW-0472">Membrane</keyword>
<dbReference type="InterPro" id="IPR009908">
    <property type="entry name" value="Methylamine_util_MauE"/>
</dbReference>
<keyword evidence="2 5" id="KW-0812">Transmembrane</keyword>
<gene>
    <name evidence="7" type="ORF">HMPREF0766_13614</name>
</gene>
<dbReference type="Proteomes" id="UP000006258">
    <property type="component" value="Unassembled WGS sequence"/>
</dbReference>
<evidence type="ECO:0000256" key="5">
    <source>
        <dbReference type="SAM" id="Phobius"/>
    </source>
</evidence>
<dbReference type="eggNOG" id="ENOG5031R64">
    <property type="taxonomic scope" value="Bacteria"/>
</dbReference>
<protein>
    <submittedName>
        <fullName evidence="7">DoxX family protein</fullName>
    </submittedName>
</protein>
<sequence length="141" mass="16043">MIIIFDQENQLHTKFKTMKIVKFILSLLFGLMFINAGLNKFLNYMPMPELTAEQMKLFGAMAEIRYLMPLVGAIELIGGLLFIFPKTRALGAIVIFPVMVGIILHNALFEPSGLMIALPFFVINLWIIADNWNKYKPMVCS</sequence>
<reference evidence="7" key="1">
    <citation type="submission" date="2010-07" db="EMBL/GenBank/DDBJ databases">
        <authorList>
            <person name="Muzny D."/>
            <person name="Qin X."/>
            <person name="Buhay C."/>
            <person name="Dugan-Rocha S."/>
            <person name="Ding Y."/>
            <person name="Chen G."/>
            <person name="Hawes A."/>
            <person name="Holder M."/>
            <person name="Jhangiani S."/>
            <person name="Johnson A."/>
            <person name="Khan Z."/>
            <person name="Li Z."/>
            <person name="Liu W."/>
            <person name="Liu X."/>
            <person name="Perez L."/>
            <person name="Shen H."/>
            <person name="Wang Q."/>
            <person name="Watt J."/>
            <person name="Xi L."/>
            <person name="Xin Y."/>
            <person name="Zhou J."/>
            <person name="Deng J."/>
            <person name="Jiang H."/>
            <person name="Liu Y."/>
            <person name="Qu J."/>
            <person name="Song X.-Z."/>
            <person name="Zhang L."/>
            <person name="Villasana D."/>
            <person name="Johnson A."/>
            <person name="Liu J."/>
            <person name="Liyanage D."/>
            <person name="Lorensuhewa L."/>
            <person name="Robinson T."/>
            <person name="Song A."/>
            <person name="Song B.-B."/>
            <person name="Dinh H."/>
            <person name="Thornton R."/>
            <person name="Coyle M."/>
            <person name="Francisco L."/>
            <person name="Jackson L."/>
            <person name="Javaid M."/>
            <person name="Korchina V."/>
            <person name="Kovar C."/>
            <person name="Mata R."/>
            <person name="Mathew T."/>
            <person name="Ngo R."/>
            <person name="Nguyen L."/>
            <person name="Nguyen N."/>
            <person name="Okwuonu G."/>
            <person name="Ongeri F."/>
            <person name="Pham C."/>
            <person name="Simmons D."/>
            <person name="Wilczek-Boney K."/>
            <person name="Hale W."/>
            <person name="Jakkamsetti A."/>
            <person name="Pham P."/>
            <person name="Ruth R."/>
            <person name="San Lucas F."/>
            <person name="Warren J."/>
            <person name="Zhang J."/>
            <person name="Zhao Z."/>
            <person name="Zhou C."/>
            <person name="Zhu D."/>
            <person name="Lee S."/>
            <person name="Bess C."/>
            <person name="Blankenburg K."/>
            <person name="Forbes L."/>
            <person name="Fu Q."/>
            <person name="Gubbala S."/>
            <person name="Hirani K."/>
            <person name="Jayaseelan J.C."/>
            <person name="Lara F."/>
            <person name="Munidasa M."/>
            <person name="Palculict T."/>
            <person name="Patil S."/>
            <person name="Pu L.-L."/>
            <person name="Saada N."/>
            <person name="Tang L."/>
            <person name="Weissenberger G."/>
            <person name="Zhu Y."/>
            <person name="Hemphill L."/>
            <person name="Shang Y."/>
            <person name="Youmans B."/>
            <person name="Ayvaz T."/>
            <person name="Ross M."/>
            <person name="Santibanez J."/>
            <person name="Aqrawi P."/>
            <person name="Gross S."/>
            <person name="Joshi V."/>
            <person name="Fowler G."/>
            <person name="Nazareth L."/>
            <person name="Reid J."/>
            <person name="Worley K."/>
            <person name="Petrosino J."/>
            <person name="Highlander S."/>
            <person name="Gibbs R."/>
        </authorList>
    </citation>
    <scope>NUCLEOTIDE SEQUENCE [LARGE SCALE GENOMIC DNA]</scope>
    <source>
        <strain evidence="7">ATCC 33861</strain>
    </source>
</reference>
<feature type="transmembrane region" description="Helical" evidence="5">
    <location>
        <begin position="114"/>
        <end position="132"/>
    </location>
</feature>
<dbReference type="GO" id="GO:0016020">
    <property type="term" value="C:membrane"/>
    <property type="evidence" value="ECO:0007669"/>
    <property type="project" value="UniProtKB-SubCell"/>
</dbReference>
<feature type="transmembrane region" description="Helical" evidence="5">
    <location>
        <begin position="64"/>
        <end position="84"/>
    </location>
</feature>
<feature type="domain" description="Methylamine utilisation protein MauE" evidence="6">
    <location>
        <begin position="18"/>
        <end position="104"/>
    </location>
</feature>
<comment type="caution">
    <text evidence="7">The sequence shown here is derived from an EMBL/GenBank/DDBJ whole genome shotgun (WGS) entry which is preliminary data.</text>
</comment>
<proteinExistence type="predicted"/>
<evidence type="ECO:0000256" key="2">
    <source>
        <dbReference type="ARBA" id="ARBA00022692"/>
    </source>
</evidence>
<dbReference type="Pfam" id="PF07291">
    <property type="entry name" value="MauE"/>
    <property type="match status" value="1"/>
</dbReference>
<dbReference type="GO" id="GO:0030416">
    <property type="term" value="P:methylamine metabolic process"/>
    <property type="evidence" value="ECO:0007669"/>
    <property type="project" value="InterPro"/>
</dbReference>
<evidence type="ECO:0000313" key="8">
    <source>
        <dbReference type="Proteomes" id="UP000006258"/>
    </source>
</evidence>
<evidence type="ECO:0000313" key="7">
    <source>
        <dbReference type="EMBL" id="EFK56411.1"/>
    </source>
</evidence>
<feature type="transmembrane region" description="Helical" evidence="5">
    <location>
        <begin position="89"/>
        <end position="108"/>
    </location>
</feature>
<dbReference type="AlphaFoldDB" id="D7VRL0"/>
<comment type="subcellular location">
    <subcellularLocation>
        <location evidence="1">Membrane</location>
        <topology evidence="1">Multi-pass membrane protein</topology>
    </subcellularLocation>
</comment>
<organism evidence="7 8">
    <name type="scientific">Sphingobacterium spiritivorum ATCC 33861</name>
    <dbReference type="NCBI Taxonomy" id="525373"/>
    <lineage>
        <taxon>Bacteria</taxon>
        <taxon>Pseudomonadati</taxon>
        <taxon>Bacteroidota</taxon>
        <taxon>Sphingobacteriia</taxon>
        <taxon>Sphingobacteriales</taxon>
        <taxon>Sphingobacteriaceae</taxon>
        <taxon>Sphingobacterium</taxon>
    </lineage>
</organism>
<evidence type="ECO:0000256" key="3">
    <source>
        <dbReference type="ARBA" id="ARBA00022989"/>
    </source>
</evidence>
<evidence type="ECO:0000256" key="1">
    <source>
        <dbReference type="ARBA" id="ARBA00004141"/>
    </source>
</evidence>
<dbReference type="STRING" id="525373.HMPREF0766_13614"/>
<dbReference type="HOGENOM" id="CLU_148050_1_0_10"/>
<accession>D7VRL0</accession>
<evidence type="ECO:0000259" key="6">
    <source>
        <dbReference type="Pfam" id="PF07291"/>
    </source>
</evidence>
<feature type="transmembrane region" description="Helical" evidence="5">
    <location>
        <begin position="20"/>
        <end position="38"/>
    </location>
</feature>